<dbReference type="HAMAP" id="MF_00165">
    <property type="entry name" value="Thymidylate_kinase"/>
    <property type="match status" value="1"/>
</dbReference>
<evidence type="ECO:0000256" key="2">
    <source>
        <dbReference type="ARBA" id="ARBA00012980"/>
    </source>
</evidence>
<organism evidence="14">
    <name type="scientific">Candidatus Berkiella aquae</name>
    <dbReference type="NCBI Taxonomy" id="295108"/>
    <lineage>
        <taxon>Bacteria</taxon>
        <taxon>Pseudomonadati</taxon>
        <taxon>Pseudomonadota</taxon>
        <taxon>Gammaproteobacteria</taxon>
        <taxon>Candidatus Berkiellales</taxon>
        <taxon>Candidatus Berkiellaceae</taxon>
        <taxon>Candidatus Berkiella</taxon>
    </lineage>
</organism>
<dbReference type="GO" id="GO:0006227">
    <property type="term" value="P:dUDP biosynthetic process"/>
    <property type="evidence" value="ECO:0007669"/>
    <property type="project" value="TreeGrafter"/>
</dbReference>
<reference evidence="15" key="3">
    <citation type="submission" date="2021-06" db="EMBL/GenBank/DDBJ databases">
        <title>Genomic Description and Analysis of Intracellular Bacteria, Candidatus Berkiella cookevillensis and Candidatus Berkiella aquae.</title>
        <authorList>
            <person name="Kidane D.T."/>
            <person name="Mehari Y.T."/>
            <person name="Rice F.C."/>
            <person name="Arivett B.A."/>
            <person name="Farone A.L."/>
            <person name="Berk S.G."/>
            <person name="Farone M.B."/>
        </authorList>
    </citation>
    <scope>NUCLEOTIDE SEQUENCE</scope>
    <source>
        <strain evidence="15">HT99</strain>
    </source>
</reference>
<evidence type="ECO:0000256" key="7">
    <source>
        <dbReference type="ARBA" id="ARBA00022777"/>
    </source>
</evidence>
<dbReference type="Proteomes" id="UP000051497">
    <property type="component" value="Unassembled WGS sequence"/>
</dbReference>
<dbReference type="EMBL" id="LKAJ02000001">
    <property type="protein sequence ID" value="MCS5711771.1"/>
    <property type="molecule type" value="Genomic_DNA"/>
</dbReference>
<keyword evidence="6 12" id="KW-0547">Nucleotide-binding</keyword>
<evidence type="ECO:0000256" key="9">
    <source>
        <dbReference type="ARBA" id="ARBA00029962"/>
    </source>
</evidence>
<accession>A0A0Q9YPY1</accession>
<evidence type="ECO:0000256" key="8">
    <source>
        <dbReference type="ARBA" id="ARBA00022840"/>
    </source>
</evidence>
<comment type="catalytic activity">
    <reaction evidence="10 12">
        <text>dTMP + ATP = dTDP + ADP</text>
        <dbReference type="Rhea" id="RHEA:13517"/>
        <dbReference type="ChEBI" id="CHEBI:30616"/>
        <dbReference type="ChEBI" id="CHEBI:58369"/>
        <dbReference type="ChEBI" id="CHEBI:63528"/>
        <dbReference type="ChEBI" id="CHEBI:456216"/>
        <dbReference type="EC" id="2.7.4.9"/>
    </reaction>
</comment>
<dbReference type="Pfam" id="PF02223">
    <property type="entry name" value="Thymidylate_kin"/>
    <property type="match status" value="1"/>
</dbReference>
<evidence type="ECO:0000313" key="16">
    <source>
        <dbReference type="Proteomes" id="UP000051497"/>
    </source>
</evidence>
<dbReference type="SUPFAM" id="SSF52540">
    <property type="entry name" value="P-loop containing nucleoside triphosphate hydrolases"/>
    <property type="match status" value="1"/>
</dbReference>
<comment type="caution">
    <text evidence="14">The sequence shown here is derived from an EMBL/GenBank/DDBJ whole genome shotgun (WGS) entry which is preliminary data.</text>
</comment>
<evidence type="ECO:0000313" key="15">
    <source>
        <dbReference type="EMBL" id="MCS5711771.1"/>
    </source>
</evidence>
<evidence type="ECO:0000256" key="3">
    <source>
        <dbReference type="ARBA" id="ARBA00017144"/>
    </source>
</evidence>
<keyword evidence="7 12" id="KW-0418">Kinase</keyword>
<evidence type="ECO:0000256" key="5">
    <source>
        <dbReference type="ARBA" id="ARBA00022727"/>
    </source>
</evidence>
<keyword evidence="16" id="KW-1185">Reference proteome</keyword>
<evidence type="ECO:0000256" key="11">
    <source>
        <dbReference type="ARBA" id="ARBA00057735"/>
    </source>
</evidence>
<keyword evidence="5 12" id="KW-0545">Nucleotide biosynthesis</keyword>
<dbReference type="EC" id="2.7.4.9" evidence="2 12"/>
<evidence type="ECO:0000256" key="10">
    <source>
        <dbReference type="ARBA" id="ARBA00048743"/>
    </source>
</evidence>
<evidence type="ECO:0000256" key="12">
    <source>
        <dbReference type="HAMAP-Rule" id="MF_00165"/>
    </source>
</evidence>
<dbReference type="EMBL" id="LKAJ01000001">
    <property type="protein sequence ID" value="KRG22869.1"/>
    <property type="molecule type" value="Genomic_DNA"/>
</dbReference>
<dbReference type="RefSeq" id="WP_075065042.1">
    <property type="nucleotide sequence ID" value="NZ_LKAJ02000001.1"/>
</dbReference>
<dbReference type="GO" id="GO:0006233">
    <property type="term" value="P:dTDP biosynthetic process"/>
    <property type="evidence" value="ECO:0007669"/>
    <property type="project" value="InterPro"/>
</dbReference>
<dbReference type="FunFam" id="3.40.50.300:FF:000225">
    <property type="entry name" value="Thymidylate kinase"/>
    <property type="match status" value="1"/>
</dbReference>
<dbReference type="STRING" id="295108.HT99x_00410"/>
<dbReference type="InterPro" id="IPR039430">
    <property type="entry name" value="Thymidylate_kin-like_dom"/>
</dbReference>
<evidence type="ECO:0000256" key="4">
    <source>
        <dbReference type="ARBA" id="ARBA00022679"/>
    </source>
</evidence>
<dbReference type="PANTHER" id="PTHR10344">
    <property type="entry name" value="THYMIDYLATE KINASE"/>
    <property type="match status" value="1"/>
</dbReference>
<proteinExistence type="inferred from homology"/>
<evidence type="ECO:0000256" key="6">
    <source>
        <dbReference type="ARBA" id="ARBA00022741"/>
    </source>
</evidence>
<dbReference type="OrthoDB" id="9774907at2"/>
<dbReference type="InterPro" id="IPR027417">
    <property type="entry name" value="P-loop_NTPase"/>
</dbReference>
<name>A0A0Q9YPY1_9GAMM</name>
<dbReference type="GO" id="GO:0004798">
    <property type="term" value="F:dTMP kinase activity"/>
    <property type="evidence" value="ECO:0007669"/>
    <property type="project" value="UniProtKB-UniRule"/>
</dbReference>
<reference evidence="14" key="1">
    <citation type="submission" date="2015-09" db="EMBL/GenBank/DDBJ databases">
        <title>Draft Genome Sequences of Two Novel Amoeba-resistant Intranuclear Bacteria, Candidatus Berkiella cookevillensis and Candidatus Berkiella aquae.</title>
        <authorList>
            <person name="Mehari Y.T."/>
            <person name="Arivett B.A."/>
            <person name="Farone A.L."/>
            <person name="Gunderson J.H."/>
            <person name="Farone M.B."/>
        </authorList>
    </citation>
    <scope>NUCLEOTIDE SEQUENCE [LARGE SCALE GENOMIC DNA]</scope>
    <source>
        <strain evidence="14">HT99</strain>
    </source>
</reference>
<keyword evidence="4 12" id="KW-0808">Transferase</keyword>
<feature type="binding site" evidence="12">
    <location>
        <begin position="13"/>
        <end position="20"/>
    </location>
    <ligand>
        <name>ATP</name>
        <dbReference type="ChEBI" id="CHEBI:30616"/>
    </ligand>
</feature>
<comment type="function">
    <text evidence="11 12">Phosphorylation of dTMP to form dTDP in both de novo and salvage pathways of dTTP synthesis.</text>
</comment>
<sequence length="207" mass="23426">MSHSNAKFITVEGIEGVGKSTNIQWMAEQLEQKGLSVVLTREPGGTPLGERVRDILLAEFTEKTLPQTELLLLYAARFAHVEQVIKPALAQGKWVICDRFVDATYAYQGAGRGMDFKVIDSLNEWTLGSFRPDHTVILDAPVEIALARIQRNRVLDRFEKEKASFFEKIRQFYLQCAAQNPERYIVIDASKELGQVKQQIAEVICKI</sequence>
<dbReference type="InterPro" id="IPR018094">
    <property type="entry name" value="Thymidylate_kinase"/>
</dbReference>
<dbReference type="GO" id="GO:0006235">
    <property type="term" value="P:dTTP biosynthetic process"/>
    <property type="evidence" value="ECO:0007669"/>
    <property type="project" value="UniProtKB-UniRule"/>
</dbReference>
<evidence type="ECO:0000313" key="14">
    <source>
        <dbReference type="EMBL" id="KRG22869.1"/>
    </source>
</evidence>
<reference evidence="15" key="2">
    <citation type="journal article" date="2016" name="Genome Announc.">
        <title>Draft Genome Sequences of Two Novel Amoeba-Resistant Intranuclear Bacteria, 'Candidatus Berkiella cookevillensis' and 'Candidatus Berkiella aquae'.</title>
        <authorList>
            <person name="Mehari Y.T."/>
            <person name="Arivett B.A."/>
            <person name="Farone A.L."/>
            <person name="Gunderson J.H."/>
            <person name="Farone M.B."/>
        </authorList>
    </citation>
    <scope>NUCLEOTIDE SEQUENCE</scope>
    <source>
        <strain evidence="15">HT99</strain>
    </source>
</reference>
<comment type="similarity">
    <text evidence="1 12">Belongs to the thymidylate kinase family.</text>
</comment>
<dbReference type="AlphaFoldDB" id="A0A0Q9YPY1"/>
<keyword evidence="8 12" id="KW-0067">ATP-binding</keyword>
<feature type="domain" description="Thymidylate kinase-like" evidence="13">
    <location>
        <begin position="11"/>
        <end position="200"/>
    </location>
</feature>
<dbReference type="Gene3D" id="3.40.50.300">
    <property type="entry name" value="P-loop containing nucleotide triphosphate hydrolases"/>
    <property type="match status" value="1"/>
</dbReference>
<dbReference type="NCBIfam" id="TIGR00041">
    <property type="entry name" value="DTMP_kinase"/>
    <property type="match status" value="1"/>
</dbReference>
<protein>
    <recommendedName>
        <fullName evidence="3 12">Thymidylate kinase</fullName>
        <ecNumber evidence="2 12">2.7.4.9</ecNumber>
    </recommendedName>
    <alternativeName>
        <fullName evidence="9 12">dTMP kinase</fullName>
    </alternativeName>
</protein>
<dbReference type="GO" id="GO:0005524">
    <property type="term" value="F:ATP binding"/>
    <property type="evidence" value="ECO:0007669"/>
    <property type="project" value="UniProtKB-UniRule"/>
</dbReference>
<evidence type="ECO:0000256" key="1">
    <source>
        <dbReference type="ARBA" id="ARBA00009776"/>
    </source>
</evidence>
<dbReference type="GO" id="GO:0005829">
    <property type="term" value="C:cytosol"/>
    <property type="evidence" value="ECO:0007669"/>
    <property type="project" value="TreeGrafter"/>
</dbReference>
<dbReference type="PATRIC" id="fig|1590043.3.peg.412"/>
<dbReference type="PANTHER" id="PTHR10344:SF4">
    <property type="entry name" value="UMP-CMP KINASE 2, MITOCHONDRIAL"/>
    <property type="match status" value="1"/>
</dbReference>
<dbReference type="CDD" id="cd01672">
    <property type="entry name" value="TMPK"/>
    <property type="match status" value="1"/>
</dbReference>
<gene>
    <name evidence="12 14" type="primary">tmk</name>
    <name evidence="14" type="ORF">HT99x_00410</name>
    <name evidence="15" type="ORF">HT99x_010045</name>
</gene>
<evidence type="ECO:0000259" key="13">
    <source>
        <dbReference type="Pfam" id="PF02223"/>
    </source>
</evidence>